<dbReference type="PANTHER" id="PTHR46114:SF1">
    <property type="entry name" value="ZAD DOMAIN-CONTAINING PROTEIN"/>
    <property type="match status" value="1"/>
</dbReference>
<dbReference type="PANTHER" id="PTHR46114">
    <property type="entry name" value="APPLE DOMAIN-CONTAINING PROTEIN"/>
    <property type="match status" value="1"/>
</dbReference>
<dbReference type="Proteomes" id="UP000801492">
    <property type="component" value="Unassembled WGS sequence"/>
</dbReference>
<protein>
    <submittedName>
        <fullName evidence="2">Uncharacterized protein</fullName>
    </submittedName>
</protein>
<evidence type="ECO:0000256" key="1">
    <source>
        <dbReference type="SAM" id="MobiDB-lite"/>
    </source>
</evidence>
<accession>A0A8K0CDQ1</accession>
<feature type="region of interest" description="Disordered" evidence="1">
    <location>
        <begin position="1"/>
        <end position="39"/>
    </location>
</feature>
<keyword evidence="3" id="KW-1185">Reference proteome</keyword>
<feature type="compositionally biased region" description="Polar residues" evidence="1">
    <location>
        <begin position="7"/>
        <end position="17"/>
    </location>
</feature>
<comment type="caution">
    <text evidence="2">The sequence shown here is derived from an EMBL/GenBank/DDBJ whole genome shotgun (WGS) entry which is preliminary data.</text>
</comment>
<reference evidence="2" key="1">
    <citation type="submission" date="2019-08" db="EMBL/GenBank/DDBJ databases">
        <title>The genome of the North American firefly Photinus pyralis.</title>
        <authorList>
            <consortium name="Photinus pyralis genome working group"/>
            <person name="Fallon T.R."/>
            <person name="Sander Lower S.E."/>
            <person name="Weng J.-K."/>
        </authorList>
    </citation>
    <scope>NUCLEOTIDE SEQUENCE</scope>
    <source>
        <strain evidence="2">TRF0915ILg1</strain>
        <tissue evidence="2">Whole body</tissue>
    </source>
</reference>
<feature type="compositionally biased region" description="Basic and acidic residues" evidence="1">
    <location>
        <begin position="30"/>
        <end position="39"/>
    </location>
</feature>
<evidence type="ECO:0000313" key="3">
    <source>
        <dbReference type="Proteomes" id="UP000801492"/>
    </source>
</evidence>
<sequence>MTALFKSASNKNAQQHITYVDPKMSASRAPPRDGGRQRYHSEVYARHRRSCRHCRHSSRSVNEQMETLEDDVEQNDYYKEFDSSDNEIKKSEKEYVPAREYKKSWILLQKKIVAAKRKNTPSSKNLYLILPLHIKIGLMKQFVKALDKGGKRFKCIIKQFPALSDTKVKEGIFNGPEIRKMFRNKKFVATMTNTEKAALKSL</sequence>
<proteinExistence type="predicted"/>
<name>A0A8K0CDQ1_IGNLU</name>
<dbReference type="AlphaFoldDB" id="A0A8K0CDQ1"/>
<dbReference type="OrthoDB" id="6773308at2759"/>
<dbReference type="EMBL" id="VTPC01090599">
    <property type="protein sequence ID" value="KAF2882633.1"/>
    <property type="molecule type" value="Genomic_DNA"/>
</dbReference>
<gene>
    <name evidence="2" type="ORF">ILUMI_23532</name>
</gene>
<evidence type="ECO:0000313" key="2">
    <source>
        <dbReference type="EMBL" id="KAF2882633.1"/>
    </source>
</evidence>
<organism evidence="2 3">
    <name type="scientific">Ignelater luminosus</name>
    <name type="common">Cucubano</name>
    <name type="synonym">Pyrophorus luminosus</name>
    <dbReference type="NCBI Taxonomy" id="2038154"/>
    <lineage>
        <taxon>Eukaryota</taxon>
        <taxon>Metazoa</taxon>
        <taxon>Ecdysozoa</taxon>
        <taxon>Arthropoda</taxon>
        <taxon>Hexapoda</taxon>
        <taxon>Insecta</taxon>
        <taxon>Pterygota</taxon>
        <taxon>Neoptera</taxon>
        <taxon>Endopterygota</taxon>
        <taxon>Coleoptera</taxon>
        <taxon>Polyphaga</taxon>
        <taxon>Elateriformia</taxon>
        <taxon>Elateroidea</taxon>
        <taxon>Elateridae</taxon>
        <taxon>Agrypninae</taxon>
        <taxon>Pyrophorini</taxon>
        <taxon>Ignelater</taxon>
    </lineage>
</organism>